<dbReference type="NCBIfam" id="TIGR04085">
    <property type="entry name" value="rSAM_more_4Fe4S"/>
    <property type="match status" value="1"/>
</dbReference>
<evidence type="ECO:0000259" key="5">
    <source>
        <dbReference type="PROSITE" id="PS51918"/>
    </source>
</evidence>
<keyword evidence="2" id="KW-0479">Metal-binding</keyword>
<evidence type="ECO:0000256" key="2">
    <source>
        <dbReference type="ARBA" id="ARBA00022723"/>
    </source>
</evidence>
<keyword evidence="1" id="KW-0949">S-adenosyl-L-methionine</keyword>
<evidence type="ECO:0000313" key="7">
    <source>
        <dbReference type="Proteomes" id="UP000516361"/>
    </source>
</evidence>
<dbReference type="Pfam" id="PF04055">
    <property type="entry name" value="Radical_SAM"/>
    <property type="match status" value="1"/>
</dbReference>
<dbReference type="InParanoid" id="A0A7G1G9A8"/>
<dbReference type="InterPro" id="IPR023885">
    <property type="entry name" value="4Fe4S-binding_SPASM_dom"/>
</dbReference>
<dbReference type="EMBL" id="AP018712">
    <property type="protein sequence ID" value="BBE31794.1"/>
    <property type="molecule type" value="Genomic_DNA"/>
</dbReference>
<dbReference type="InterPro" id="IPR050377">
    <property type="entry name" value="Radical_SAM_PqqE_MftC-like"/>
</dbReference>
<keyword evidence="7" id="KW-1185">Reference proteome</keyword>
<dbReference type="Proteomes" id="UP000516361">
    <property type="component" value="Chromosome"/>
</dbReference>
<gene>
    <name evidence="6" type="ORF">OSSY52_19350</name>
</gene>
<evidence type="ECO:0000256" key="3">
    <source>
        <dbReference type="ARBA" id="ARBA00023004"/>
    </source>
</evidence>
<dbReference type="GO" id="GO:0046872">
    <property type="term" value="F:metal ion binding"/>
    <property type="evidence" value="ECO:0007669"/>
    <property type="project" value="UniProtKB-KW"/>
</dbReference>
<feature type="domain" description="Radical SAM core" evidence="5">
    <location>
        <begin position="96"/>
        <end position="327"/>
    </location>
</feature>
<dbReference type="RefSeq" id="WP_190614570.1">
    <property type="nucleotide sequence ID" value="NZ_AP018712.1"/>
</dbReference>
<dbReference type="SUPFAM" id="SSF102114">
    <property type="entry name" value="Radical SAM enzymes"/>
    <property type="match status" value="1"/>
</dbReference>
<dbReference type="CDD" id="cd21109">
    <property type="entry name" value="SPASM"/>
    <property type="match status" value="1"/>
</dbReference>
<dbReference type="InterPro" id="IPR007197">
    <property type="entry name" value="rSAM"/>
</dbReference>
<accession>A0A7G1G9A8</accession>
<evidence type="ECO:0000256" key="4">
    <source>
        <dbReference type="ARBA" id="ARBA00023014"/>
    </source>
</evidence>
<proteinExistence type="predicted"/>
<keyword evidence="4" id="KW-0411">Iron-sulfur</keyword>
<dbReference type="InterPro" id="IPR006638">
    <property type="entry name" value="Elp3/MiaA/NifB-like_rSAM"/>
</dbReference>
<name>A0A7G1G9A8_9BACT</name>
<dbReference type="PANTHER" id="PTHR11228">
    <property type="entry name" value="RADICAL SAM DOMAIN PROTEIN"/>
    <property type="match status" value="1"/>
</dbReference>
<dbReference type="SFLD" id="SFLDG01386">
    <property type="entry name" value="main_SPASM_domain-containing"/>
    <property type="match status" value="1"/>
</dbReference>
<reference evidence="6 7" key="1">
    <citation type="submission" date="2018-06" db="EMBL/GenBank/DDBJ databases">
        <title>Genome sequencing of Oceanotoga sp. sy52.</title>
        <authorList>
            <person name="Mori K."/>
        </authorList>
    </citation>
    <scope>NUCLEOTIDE SEQUENCE [LARGE SCALE GENOMIC DNA]</scope>
    <source>
        <strain evidence="7">sy52</strain>
    </source>
</reference>
<keyword evidence="3" id="KW-0408">Iron</keyword>
<dbReference type="GO" id="GO:0051536">
    <property type="term" value="F:iron-sulfur cluster binding"/>
    <property type="evidence" value="ECO:0007669"/>
    <property type="project" value="UniProtKB-KW"/>
</dbReference>
<dbReference type="SFLD" id="SFLDG01067">
    <property type="entry name" value="SPASM/twitch_domain_containing"/>
    <property type="match status" value="1"/>
</dbReference>
<dbReference type="PANTHER" id="PTHR11228:SF7">
    <property type="entry name" value="PQQA PEPTIDE CYCLASE"/>
    <property type="match status" value="1"/>
</dbReference>
<dbReference type="AlphaFoldDB" id="A0A7G1G9A8"/>
<dbReference type="SMART" id="SM00729">
    <property type="entry name" value="Elp3"/>
    <property type="match status" value="1"/>
</dbReference>
<dbReference type="InterPro" id="IPR013785">
    <property type="entry name" value="Aldolase_TIM"/>
</dbReference>
<dbReference type="PROSITE" id="PS51918">
    <property type="entry name" value="RADICAL_SAM"/>
    <property type="match status" value="1"/>
</dbReference>
<protein>
    <recommendedName>
        <fullName evidence="5">Radical SAM core domain-containing protein</fullName>
    </recommendedName>
</protein>
<dbReference type="Gene3D" id="3.20.20.70">
    <property type="entry name" value="Aldolase class I"/>
    <property type="match status" value="1"/>
</dbReference>
<dbReference type="SFLD" id="SFLDS00029">
    <property type="entry name" value="Radical_SAM"/>
    <property type="match status" value="1"/>
</dbReference>
<dbReference type="CDD" id="cd01335">
    <property type="entry name" value="Radical_SAM"/>
    <property type="match status" value="1"/>
</dbReference>
<dbReference type="KEGG" id="ocy:OSSY52_19350"/>
<organism evidence="6 7">
    <name type="scientific">Tepiditoga spiralis</name>
    <dbReference type="NCBI Taxonomy" id="2108365"/>
    <lineage>
        <taxon>Bacteria</taxon>
        <taxon>Thermotogati</taxon>
        <taxon>Thermotogota</taxon>
        <taxon>Thermotogae</taxon>
        <taxon>Petrotogales</taxon>
        <taxon>Petrotogaceae</taxon>
        <taxon>Tepiditoga</taxon>
    </lineage>
</organism>
<dbReference type="InterPro" id="IPR058240">
    <property type="entry name" value="rSAM_sf"/>
</dbReference>
<evidence type="ECO:0000256" key="1">
    <source>
        <dbReference type="ARBA" id="ARBA00022691"/>
    </source>
</evidence>
<evidence type="ECO:0000313" key="6">
    <source>
        <dbReference type="EMBL" id="BBE31794.1"/>
    </source>
</evidence>
<dbReference type="GO" id="GO:0003824">
    <property type="term" value="F:catalytic activity"/>
    <property type="evidence" value="ECO:0007669"/>
    <property type="project" value="InterPro"/>
</dbReference>
<dbReference type="Pfam" id="PF13186">
    <property type="entry name" value="SPASM"/>
    <property type="match status" value="1"/>
</dbReference>
<sequence>MRYFRLNMGSFLIKGKEYGAIYDTLTGNIIRITKHNYEVLESCENNNDIDELNKEDFLFLEKLYELNVGMFYSKPIYIEKLSIYDDGVKERFSKYSYIIKNLFIEFTNRCNLECKFCNEDDEVVFRKTGCKKWKLKGEIIDIDKILDIISQAKKLGCESLYLIGGEPFMFINKIKKITNYSHSIGINNITIFTNGTILDDNILAFLKKNNVNLIVQILGSSDNVYKAITKKEKLASKIYDNVISLAKNNINYSLSILINSFNENEIEEIIKKYNSVIDRTKIRIDYIYPNKSNKYHSEKYKELMYSKEKTLSKISLIQFLTNRYKHNCYGNQIAITGDGEVIPCIMSRKLVLGNIRENKLVNILRNSNYKELYKLTKDKIDKCKNCELRYGCFDCRALESNADNNLLGIKYCKYADNY</sequence>